<evidence type="ECO:0000256" key="1">
    <source>
        <dbReference type="SAM" id="MobiDB-lite"/>
    </source>
</evidence>
<evidence type="ECO:0000313" key="4">
    <source>
        <dbReference type="Proteomes" id="UP001431199"/>
    </source>
</evidence>
<feature type="region of interest" description="Disordered" evidence="1">
    <location>
        <begin position="25"/>
        <end position="75"/>
    </location>
</feature>
<protein>
    <recommendedName>
        <fullName evidence="5">DUF5105 domain-containing protein</fullName>
    </recommendedName>
</protein>
<feature type="compositionally biased region" description="Low complexity" evidence="1">
    <location>
        <begin position="44"/>
        <end position="68"/>
    </location>
</feature>
<proteinExistence type="predicted"/>
<dbReference type="Proteomes" id="UP001431199">
    <property type="component" value="Unassembled WGS sequence"/>
</dbReference>
<feature type="chain" id="PRO_5046231930" description="DUF5105 domain-containing protein" evidence="2">
    <location>
        <begin position="19"/>
        <end position="249"/>
    </location>
</feature>
<feature type="signal peptide" evidence="2">
    <location>
        <begin position="1"/>
        <end position="18"/>
    </location>
</feature>
<name>A0ABT2M2T9_9FIRM</name>
<organism evidence="3 4">
    <name type="scientific">Eubacterium album</name>
    <dbReference type="NCBI Taxonomy" id="2978477"/>
    <lineage>
        <taxon>Bacteria</taxon>
        <taxon>Bacillati</taxon>
        <taxon>Bacillota</taxon>
        <taxon>Clostridia</taxon>
        <taxon>Eubacteriales</taxon>
        <taxon>Eubacteriaceae</taxon>
        <taxon>Eubacterium</taxon>
    </lineage>
</organism>
<reference evidence="3" key="1">
    <citation type="submission" date="2022-09" db="EMBL/GenBank/DDBJ databases">
        <title>Eubacterium sp. LFL-14 isolated from human feces.</title>
        <authorList>
            <person name="Liu F."/>
        </authorList>
    </citation>
    <scope>NUCLEOTIDE SEQUENCE</scope>
    <source>
        <strain evidence="3">LFL-14</strain>
    </source>
</reference>
<accession>A0ABT2M2T9</accession>
<comment type="caution">
    <text evidence="3">The sequence shown here is derived from an EMBL/GenBank/DDBJ whole genome shotgun (WGS) entry which is preliminary data.</text>
</comment>
<evidence type="ECO:0000313" key="3">
    <source>
        <dbReference type="EMBL" id="MCT7399785.1"/>
    </source>
</evidence>
<evidence type="ECO:0000256" key="2">
    <source>
        <dbReference type="SAM" id="SignalP"/>
    </source>
</evidence>
<dbReference type="EMBL" id="JAODBU010000013">
    <property type="protein sequence ID" value="MCT7399785.1"/>
    <property type="molecule type" value="Genomic_DNA"/>
</dbReference>
<sequence length="249" mass="28522">MKNKKMMATLTCFVVAMAIVGCTSSKSPDTNKQKEATTESVTVESNLENSLTQNNNEQNNQPSSESQTVASKESIGIKIEDTDSKADIADIYMDEVRYYAYKTQATYEVYYMSKNKELKWNKKLKIGVTLEEGVKSQILSDICERQALYEEASKYDVSLSAEEESEANEEADYYLENSSEKMLSKVNISKERLVEIYKKEKIAKKVEDILNAKEKNSADEMYQQWKSKVTIVMEEPWGKINFSEKIMEE</sequence>
<gene>
    <name evidence="3" type="ORF">N5B56_11950</name>
</gene>
<dbReference type="PROSITE" id="PS51257">
    <property type="entry name" value="PROKAR_LIPOPROTEIN"/>
    <property type="match status" value="1"/>
</dbReference>
<evidence type="ECO:0008006" key="5">
    <source>
        <dbReference type="Google" id="ProtNLM"/>
    </source>
</evidence>
<dbReference type="RefSeq" id="WP_260979057.1">
    <property type="nucleotide sequence ID" value="NZ_JAODBU010000013.1"/>
</dbReference>
<keyword evidence="4" id="KW-1185">Reference proteome</keyword>
<keyword evidence="2" id="KW-0732">Signal</keyword>